<evidence type="ECO:0000313" key="9">
    <source>
        <dbReference type="EMBL" id="PPS15270.1"/>
    </source>
</evidence>
<dbReference type="AlphaFoldDB" id="A0A2P5YI56"/>
<dbReference type="Gene3D" id="1.20.140.40">
    <property type="entry name" value="Invertase/pectin methylesterase inhibitor family protein"/>
    <property type="match status" value="1"/>
</dbReference>
<evidence type="ECO:0000259" key="8">
    <source>
        <dbReference type="SMART" id="SM00856"/>
    </source>
</evidence>
<evidence type="ECO:0000256" key="7">
    <source>
        <dbReference type="SAM" id="Phobius"/>
    </source>
</evidence>
<keyword evidence="7" id="KW-0472">Membrane</keyword>
<dbReference type="SUPFAM" id="SSF101148">
    <property type="entry name" value="Plant invertase/pectin methylesterase inhibitor"/>
    <property type="match status" value="1"/>
</dbReference>
<dbReference type="InterPro" id="IPR051955">
    <property type="entry name" value="PME_Inhibitor"/>
</dbReference>
<evidence type="ECO:0000256" key="3">
    <source>
        <dbReference type="ARBA" id="ARBA00022525"/>
    </source>
</evidence>
<keyword evidence="3" id="KW-0964">Secreted</keyword>
<dbReference type="OrthoDB" id="1430376at2759"/>
<sequence length="253" mass="27602">MNIDQVLDNLIIELHLLDPLSSLVFIKLEILLVHGVTNNNQASFCREFEEIGSSYFSISMTALLILIHLATLLNSSLAIRKLLGTQMNIETDFIRTSCGTTTDPGLCMTTFSGYASEIQASPKLLARTALSVSLNTTRSASTVIAKLSKSHGLTPKEIAAIRDCVEELKDSVDELKRACDEMGSGGGKSFELRMSDIQTWVSAALTDEDTCMDGFSGKYVNGNLKTTVRRQIVEVAHLISIGLTFVNHYAAHP</sequence>
<evidence type="ECO:0000313" key="10">
    <source>
        <dbReference type="Proteomes" id="UP000239757"/>
    </source>
</evidence>
<evidence type="ECO:0000256" key="2">
    <source>
        <dbReference type="ARBA" id="ARBA00022523"/>
    </source>
</evidence>
<reference evidence="9 10" key="1">
    <citation type="submission" date="2015-01" db="EMBL/GenBank/DDBJ databases">
        <title>Genome of allotetraploid Gossypium barbadense reveals genomic plasticity and fiber elongation in cotton evolution.</title>
        <authorList>
            <person name="Chen X."/>
            <person name="Liu X."/>
            <person name="Zhao B."/>
            <person name="Zheng H."/>
            <person name="Hu Y."/>
            <person name="Lu G."/>
            <person name="Yang C."/>
            <person name="Chen J."/>
            <person name="Shan C."/>
            <person name="Zhang L."/>
            <person name="Zhou Y."/>
            <person name="Wang L."/>
            <person name="Guo W."/>
            <person name="Bai Y."/>
            <person name="Ruan J."/>
            <person name="Shangguan X."/>
            <person name="Mao Y."/>
            <person name="Jiang J."/>
            <person name="Zhu Y."/>
            <person name="Lei J."/>
            <person name="Kang H."/>
            <person name="Chen S."/>
            <person name="He X."/>
            <person name="Wang R."/>
            <person name="Wang Y."/>
            <person name="Chen J."/>
            <person name="Wang L."/>
            <person name="Yu S."/>
            <person name="Wang B."/>
            <person name="Wei J."/>
            <person name="Song S."/>
            <person name="Lu X."/>
            <person name="Gao Z."/>
            <person name="Gu W."/>
            <person name="Deng X."/>
            <person name="Ma D."/>
            <person name="Wang S."/>
            <person name="Liang W."/>
            <person name="Fang L."/>
            <person name="Cai C."/>
            <person name="Zhu X."/>
            <person name="Zhou B."/>
            <person name="Zhang Y."/>
            <person name="Chen Z."/>
            <person name="Xu S."/>
            <person name="Zhu R."/>
            <person name="Wang S."/>
            <person name="Zhang T."/>
            <person name="Zhao G."/>
        </authorList>
    </citation>
    <scope>NUCLEOTIDE SEQUENCE [LARGE SCALE GENOMIC DNA]</scope>
    <source>
        <strain evidence="10">cv. Xinhai21</strain>
        <tissue evidence="9">Leaf</tissue>
    </source>
</reference>
<evidence type="ECO:0000256" key="4">
    <source>
        <dbReference type="ARBA" id="ARBA00022729"/>
    </source>
</evidence>
<keyword evidence="7" id="KW-0812">Transmembrane</keyword>
<organism evidence="9 10">
    <name type="scientific">Gossypium barbadense</name>
    <name type="common">Sea Island cotton</name>
    <name type="synonym">Hibiscus barbadensis</name>
    <dbReference type="NCBI Taxonomy" id="3634"/>
    <lineage>
        <taxon>Eukaryota</taxon>
        <taxon>Viridiplantae</taxon>
        <taxon>Streptophyta</taxon>
        <taxon>Embryophyta</taxon>
        <taxon>Tracheophyta</taxon>
        <taxon>Spermatophyta</taxon>
        <taxon>Magnoliopsida</taxon>
        <taxon>eudicotyledons</taxon>
        <taxon>Gunneridae</taxon>
        <taxon>Pentapetalae</taxon>
        <taxon>rosids</taxon>
        <taxon>malvids</taxon>
        <taxon>Malvales</taxon>
        <taxon>Malvaceae</taxon>
        <taxon>Malvoideae</taxon>
        <taxon>Gossypium</taxon>
    </lineage>
</organism>
<accession>A0A2P5YI56</accession>
<dbReference type="Pfam" id="PF04043">
    <property type="entry name" value="PMEI"/>
    <property type="match status" value="1"/>
</dbReference>
<dbReference type="CDD" id="cd15798">
    <property type="entry name" value="PMEI-like_3"/>
    <property type="match status" value="1"/>
</dbReference>
<dbReference type="Proteomes" id="UP000239757">
    <property type="component" value="Unassembled WGS sequence"/>
</dbReference>
<dbReference type="NCBIfam" id="TIGR01614">
    <property type="entry name" value="PME_inhib"/>
    <property type="match status" value="1"/>
</dbReference>
<dbReference type="InterPro" id="IPR035513">
    <property type="entry name" value="Invertase/methylesterase_inhib"/>
</dbReference>
<gene>
    <name evidence="9" type="ORF">GOBAR_AA05299</name>
</gene>
<keyword evidence="4" id="KW-0732">Signal</keyword>
<feature type="domain" description="Pectinesterase inhibitor" evidence="8">
    <location>
        <begin position="89"/>
        <end position="245"/>
    </location>
</feature>
<proteinExistence type="inferred from homology"/>
<protein>
    <recommendedName>
        <fullName evidence="8">Pectinesterase inhibitor domain-containing protein</fullName>
    </recommendedName>
</protein>
<dbReference type="PANTHER" id="PTHR31080:SF96">
    <property type="entry name" value="21 KDA PROTEIN-LIKE"/>
    <property type="match status" value="1"/>
</dbReference>
<keyword evidence="2" id="KW-0052">Apoplast</keyword>
<keyword evidence="5" id="KW-1015">Disulfide bond</keyword>
<keyword evidence="7" id="KW-1133">Transmembrane helix</keyword>
<evidence type="ECO:0000256" key="6">
    <source>
        <dbReference type="ARBA" id="ARBA00038471"/>
    </source>
</evidence>
<dbReference type="GO" id="GO:0004857">
    <property type="term" value="F:enzyme inhibitor activity"/>
    <property type="evidence" value="ECO:0007669"/>
    <property type="project" value="InterPro"/>
</dbReference>
<feature type="transmembrane region" description="Helical" evidence="7">
    <location>
        <begin position="54"/>
        <end position="73"/>
    </location>
</feature>
<dbReference type="GO" id="GO:0048046">
    <property type="term" value="C:apoplast"/>
    <property type="evidence" value="ECO:0007669"/>
    <property type="project" value="UniProtKB-SubCell"/>
</dbReference>
<dbReference type="EMBL" id="KZ663178">
    <property type="protein sequence ID" value="PPS15270.1"/>
    <property type="molecule type" value="Genomic_DNA"/>
</dbReference>
<dbReference type="InterPro" id="IPR006501">
    <property type="entry name" value="Pectinesterase_inhib_dom"/>
</dbReference>
<name>A0A2P5YI56_GOSBA</name>
<comment type="similarity">
    <text evidence="6">Belongs to the PMEI family.</text>
</comment>
<dbReference type="FunFam" id="1.20.140.40:FF:000006">
    <property type="entry name" value="Pectinesterase inhibitor 3"/>
    <property type="match status" value="1"/>
</dbReference>
<dbReference type="SMART" id="SM00856">
    <property type="entry name" value="PMEI"/>
    <property type="match status" value="1"/>
</dbReference>
<comment type="subcellular location">
    <subcellularLocation>
        <location evidence="1">Secreted</location>
        <location evidence="1">Extracellular space</location>
        <location evidence="1">Apoplast</location>
    </subcellularLocation>
</comment>
<evidence type="ECO:0000256" key="1">
    <source>
        <dbReference type="ARBA" id="ARBA00004271"/>
    </source>
</evidence>
<evidence type="ECO:0000256" key="5">
    <source>
        <dbReference type="ARBA" id="ARBA00023157"/>
    </source>
</evidence>
<dbReference type="PANTHER" id="PTHR31080">
    <property type="entry name" value="PECTINESTERASE INHIBITOR-LIKE"/>
    <property type="match status" value="1"/>
</dbReference>